<dbReference type="InParanoid" id="M4BX02"/>
<dbReference type="VEuPathDB" id="FungiDB:HpaG811053"/>
<dbReference type="AlphaFoldDB" id="M4BX02"/>
<reference evidence="2" key="2">
    <citation type="submission" date="2015-06" db="UniProtKB">
        <authorList>
            <consortium name="EnsemblProtists"/>
        </authorList>
    </citation>
    <scope>IDENTIFICATION</scope>
    <source>
        <strain evidence="2">Emoy2</strain>
    </source>
</reference>
<proteinExistence type="predicted"/>
<protein>
    <submittedName>
        <fullName evidence="2">Uncharacterized protein</fullName>
    </submittedName>
</protein>
<accession>M4BX02</accession>
<dbReference type="HOGENOM" id="CLU_1513361_0_0_1"/>
<dbReference type="STRING" id="559515.M4BX02"/>
<evidence type="ECO:0000256" key="1">
    <source>
        <dbReference type="SAM" id="MobiDB-lite"/>
    </source>
</evidence>
<feature type="region of interest" description="Disordered" evidence="1">
    <location>
        <begin position="135"/>
        <end position="164"/>
    </location>
</feature>
<dbReference type="EMBL" id="JH598010">
    <property type="status" value="NOT_ANNOTATED_CDS"/>
    <property type="molecule type" value="Genomic_DNA"/>
</dbReference>
<keyword evidence="3" id="KW-1185">Reference proteome</keyword>
<dbReference type="EnsemblProtists" id="HpaT811053">
    <property type="protein sequence ID" value="HpaP811053"/>
    <property type="gene ID" value="HpaG811053"/>
</dbReference>
<evidence type="ECO:0000313" key="3">
    <source>
        <dbReference type="Proteomes" id="UP000011713"/>
    </source>
</evidence>
<sequence>MLLRRAALRHPLPRLSRLSSIPASQAIVEERTKGDEKWIRLMQQTSRLESSVLLPLNEKLLGPLDRKHSEEKLPSLPFVFLLGNHSSVHRRSAYRRWLHDYCSGTRRSGSRWTGARGRPRSGLLWSSDLWTSADPAHAAQGPQGDPGQFYARGQSRHDRLAAQSVAPVAAGELRKYSK</sequence>
<name>M4BX02_HYAAE</name>
<dbReference type="Proteomes" id="UP000011713">
    <property type="component" value="Unassembled WGS sequence"/>
</dbReference>
<organism evidence="2 3">
    <name type="scientific">Hyaloperonospora arabidopsidis (strain Emoy2)</name>
    <name type="common">Downy mildew agent</name>
    <name type="synonym">Peronospora arabidopsidis</name>
    <dbReference type="NCBI Taxonomy" id="559515"/>
    <lineage>
        <taxon>Eukaryota</taxon>
        <taxon>Sar</taxon>
        <taxon>Stramenopiles</taxon>
        <taxon>Oomycota</taxon>
        <taxon>Peronosporomycetes</taxon>
        <taxon>Peronosporales</taxon>
        <taxon>Peronosporaceae</taxon>
        <taxon>Hyaloperonospora</taxon>
    </lineage>
</organism>
<evidence type="ECO:0000313" key="2">
    <source>
        <dbReference type="EnsemblProtists" id="HpaP811053"/>
    </source>
</evidence>
<dbReference type="eggNOG" id="KOG1954">
    <property type="taxonomic scope" value="Eukaryota"/>
</dbReference>
<reference evidence="3" key="1">
    <citation type="journal article" date="2010" name="Science">
        <title>Signatures of adaptation to obligate biotrophy in the Hyaloperonospora arabidopsidis genome.</title>
        <authorList>
            <person name="Baxter L."/>
            <person name="Tripathy S."/>
            <person name="Ishaque N."/>
            <person name="Boot N."/>
            <person name="Cabral A."/>
            <person name="Kemen E."/>
            <person name="Thines M."/>
            <person name="Ah-Fong A."/>
            <person name="Anderson R."/>
            <person name="Badejoko W."/>
            <person name="Bittner-Eddy P."/>
            <person name="Boore J.L."/>
            <person name="Chibucos M.C."/>
            <person name="Coates M."/>
            <person name="Dehal P."/>
            <person name="Delehaunty K."/>
            <person name="Dong S."/>
            <person name="Downton P."/>
            <person name="Dumas B."/>
            <person name="Fabro G."/>
            <person name="Fronick C."/>
            <person name="Fuerstenberg S.I."/>
            <person name="Fulton L."/>
            <person name="Gaulin E."/>
            <person name="Govers F."/>
            <person name="Hughes L."/>
            <person name="Humphray S."/>
            <person name="Jiang R.H."/>
            <person name="Judelson H."/>
            <person name="Kamoun S."/>
            <person name="Kyung K."/>
            <person name="Meijer H."/>
            <person name="Minx P."/>
            <person name="Morris P."/>
            <person name="Nelson J."/>
            <person name="Phuntumart V."/>
            <person name="Qutob D."/>
            <person name="Rehmany A."/>
            <person name="Rougon-Cardoso A."/>
            <person name="Ryden P."/>
            <person name="Torto-Alalibo T."/>
            <person name="Studholme D."/>
            <person name="Wang Y."/>
            <person name="Win J."/>
            <person name="Wood J."/>
            <person name="Clifton S.W."/>
            <person name="Rogers J."/>
            <person name="Van den Ackerveken G."/>
            <person name="Jones J.D."/>
            <person name="McDowell J.M."/>
            <person name="Beynon J."/>
            <person name="Tyler B.M."/>
        </authorList>
    </citation>
    <scope>NUCLEOTIDE SEQUENCE [LARGE SCALE GENOMIC DNA]</scope>
    <source>
        <strain evidence="3">Emoy2</strain>
    </source>
</reference>